<evidence type="ECO:0000256" key="8">
    <source>
        <dbReference type="ARBA" id="ARBA00023170"/>
    </source>
</evidence>
<evidence type="ECO:0000256" key="12">
    <source>
        <dbReference type="SAM" id="MobiDB-lite"/>
    </source>
</evidence>
<keyword evidence="5 11" id="KW-0297">G-protein coupled receptor</keyword>
<dbReference type="GO" id="GO:0005886">
    <property type="term" value="C:plasma membrane"/>
    <property type="evidence" value="ECO:0007669"/>
    <property type="project" value="UniProtKB-SubCell"/>
</dbReference>
<dbReference type="AGR" id="ZFIN:ZDB-GENE-120709-81"/>
<keyword evidence="6 13" id="KW-0472">Membrane</keyword>
<keyword evidence="2" id="KW-1003">Cell membrane</keyword>
<dbReference type="PANTHER" id="PTHR24234:SF15">
    <property type="entry name" value="G PROTEIN-COUPLED RECEPTOR 65"/>
    <property type="match status" value="1"/>
</dbReference>
<evidence type="ECO:0000256" key="3">
    <source>
        <dbReference type="ARBA" id="ARBA00022692"/>
    </source>
</evidence>
<organism evidence="15 16">
    <name type="scientific">Danio rerio</name>
    <name type="common">Zebrafish</name>
    <name type="synonym">Brachydanio rerio</name>
    <dbReference type="NCBI Taxonomy" id="7955"/>
    <lineage>
        <taxon>Eukaryota</taxon>
        <taxon>Metazoa</taxon>
        <taxon>Chordata</taxon>
        <taxon>Craniata</taxon>
        <taxon>Vertebrata</taxon>
        <taxon>Euteleostomi</taxon>
        <taxon>Actinopterygii</taxon>
        <taxon>Neopterygii</taxon>
        <taxon>Teleostei</taxon>
        <taxon>Ostariophysi</taxon>
        <taxon>Cypriniformes</taxon>
        <taxon>Danionidae</taxon>
        <taxon>Danioninae</taxon>
        <taxon>Danio</taxon>
    </lineage>
</organism>
<evidence type="ECO:0000256" key="7">
    <source>
        <dbReference type="ARBA" id="ARBA00023157"/>
    </source>
</evidence>
<dbReference type="Gene3D" id="1.20.1070.10">
    <property type="entry name" value="Rhodopsin 7-helix transmembrane proteins"/>
    <property type="match status" value="1"/>
</dbReference>
<proteinExistence type="inferred from homology"/>
<dbReference type="CTD" id="8477"/>
<feature type="region of interest" description="Disordered" evidence="12">
    <location>
        <begin position="1"/>
        <end position="21"/>
    </location>
</feature>
<dbReference type="PRINTS" id="PR00237">
    <property type="entry name" value="GPCRRHODOPSN"/>
</dbReference>
<reference evidence="16" key="3">
    <citation type="submission" date="2025-08" db="UniProtKB">
        <authorList>
            <consortium name="RefSeq"/>
        </authorList>
    </citation>
    <scope>IDENTIFICATION</scope>
    <source>
        <strain evidence="16">Tuebingen</strain>
    </source>
</reference>
<keyword evidence="15" id="KW-1185">Reference proteome</keyword>
<dbReference type="RefSeq" id="NP_001410138.1">
    <property type="nucleotide sequence ID" value="NM_001423209.1"/>
</dbReference>
<keyword evidence="4 13" id="KW-1133">Transmembrane helix</keyword>
<keyword evidence="8 11" id="KW-0675">Receptor</keyword>
<evidence type="ECO:0000256" key="11">
    <source>
        <dbReference type="RuleBase" id="RU000688"/>
    </source>
</evidence>
<evidence type="ECO:0000313" key="17">
    <source>
        <dbReference type="ZFIN" id="ZDB-GENE-120709-81"/>
    </source>
</evidence>
<dbReference type="KEGG" id="dre:100537038"/>
<feature type="transmembrane region" description="Helical" evidence="13">
    <location>
        <begin position="105"/>
        <end position="123"/>
    </location>
</feature>
<comment type="subcellular location">
    <subcellularLocation>
        <location evidence="1">Cell membrane</location>
        <topology evidence="1">Multi-pass membrane protein</topology>
    </subcellularLocation>
</comment>
<name>A0AB13A956_DANRE</name>
<gene>
    <name evidence="16 17" type="primary">gpr65</name>
    <name evidence="16" type="synonym">si:ch211-51o12.5</name>
</gene>
<dbReference type="GeneID" id="100537038"/>
<keyword evidence="3 11" id="KW-0812">Transmembrane</keyword>
<reference evidence="16" key="2">
    <citation type="journal article" date="2024" name="Dev. Dyn.">
        <title>Evolution of two-pore domain potassium channels and their gene expression in zebrafish embryos.</title>
        <authorList>
            <person name="Park S.J."/>
            <person name="Silic M.R."/>
            <person name="Staab P.L."/>
            <person name="Chen J."/>
            <person name="Zackschewski E.L."/>
            <person name="Zhang G."/>
        </authorList>
    </citation>
    <scope>NUCLEOTIDE SEQUENCE</scope>
    <source>
        <strain evidence="16">Tuebingen</strain>
    </source>
</reference>
<comment type="similarity">
    <text evidence="11">Belongs to the G-protein coupled receptor 1 family.</text>
</comment>
<feature type="transmembrane region" description="Helical" evidence="13">
    <location>
        <begin position="265"/>
        <end position="283"/>
    </location>
</feature>
<evidence type="ECO:0000256" key="10">
    <source>
        <dbReference type="ARBA" id="ARBA00023224"/>
    </source>
</evidence>
<dbReference type="SUPFAM" id="SSF81321">
    <property type="entry name" value="Family A G protein-coupled receptor-like"/>
    <property type="match status" value="1"/>
</dbReference>
<evidence type="ECO:0000256" key="13">
    <source>
        <dbReference type="SAM" id="Phobius"/>
    </source>
</evidence>
<evidence type="ECO:0000256" key="5">
    <source>
        <dbReference type="ARBA" id="ARBA00023040"/>
    </source>
</evidence>
<evidence type="ECO:0000256" key="6">
    <source>
        <dbReference type="ARBA" id="ARBA00023136"/>
    </source>
</evidence>
<dbReference type="PROSITE" id="PS50262">
    <property type="entry name" value="G_PROTEIN_RECEP_F1_2"/>
    <property type="match status" value="1"/>
</dbReference>
<evidence type="ECO:0000256" key="1">
    <source>
        <dbReference type="ARBA" id="ARBA00004651"/>
    </source>
</evidence>
<dbReference type="GO" id="GO:0004930">
    <property type="term" value="F:G protein-coupled receptor activity"/>
    <property type="evidence" value="ECO:0007669"/>
    <property type="project" value="UniProtKB-KW"/>
</dbReference>
<dbReference type="InterPro" id="IPR017452">
    <property type="entry name" value="GPCR_Rhodpsn_7TM"/>
</dbReference>
<feature type="compositionally biased region" description="Polar residues" evidence="12">
    <location>
        <begin position="1"/>
        <end position="15"/>
    </location>
</feature>
<dbReference type="PROSITE" id="PS00237">
    <property type="entry name" value="G_PROTEIN_RECEP_F1_1"/>
    <property type="match status" value="1"/>
</dbReference>
<sequence>MNVTDSWISFSTQSNESKDCYPPAHPERKIFVALHLTVILIGIPSNIFFLFVSYRLIRQKNELGVYLFNLALSDLLFITCLPVWIEFALNDQWLHGEAACTVCVFLLFTYFYTSIVLLSCIAVDRYLAIVHPLKFSTFRKRRIALSLSVAAWIFALVFNAITVDLNGVYDEENKVCLDVYLSHKQKWANVTRFVVGFLIPALVVGFCYWRICSDIKNNQTLRSMELQHVFKLLVCVLLTLYLCFGPVHIMMVLKVLLESCPHPSWLFFAYKTSVFLATLNCLADPLLYGFTSRTGKDSASGMLLILRRAWRKETQTETVQHNEHINGTAMLSNDKSPI</sequence>
<reference evidence="16" key="1">
    <citation type="journal article" date="2016" name="Stem Cell Reports">
        <title>GATA Factor-G-Protein-Coupled Receptor Circuit Suppresses Hematopoiesis.</title>
        <authorList>
            <person name="Gao X."/>
            <person name="Wu T."/>
            <person name="Johnson K.D."/>
            <person name="Lahvic J.L."/>
            <person name="Ranheim E.A."/>
            <person name="Zon L.I."/>
            <person name="Bresnick E.H."/>
        </authorList>
    </citation>
    <scope>NUCLEOTIDE SEQUENCE</scope>
    <source>
        <strain evidence="16">Tuebingen</strain>
    </source>
</reference>
<evidence type="ECO:0000313" key="16">
    <source>
        <dbReference type="RefSeq" id="NP_001410138.1"/>
    </source>
</evidence>
<evidence type="ECO:0000256" key="4">
    <source>
        <dbReference type="ARBA" id="ARBA00022989"/>
    </source>
</evidence>
<dbReference type="Proteomes" id="UP000000437">
    <property type="component" value="Chromosome 17"/>
</dbReference>
<protein>
    <submittedName>
        <fullName evidence="16">G protein-coupled receptor 65</fullName>
    </submittedName>
</protein>
<keyword evidence="10 11" id="KW-0807">Transducer</keyword>
<evidence type="ECO:0000313" key="15">
    <source>
        <dbReference type="Proteomes" id="UP000000437"/>
    </source>
</evidence>
<dbReference type="GO" id="GO:1903707">
    <property type="term" value="P:negative regulation of hemopoiesis"/>
    <property type="evidence" value="ECO:0000315"/>
    <property type="project" value="ZFIN"/>
</dbReference>
<keyword evidence="9" id="KW-0325">Glycoprotein</keyword>
<feature type="transmembrane region" description="Helical" evidence="13">
    <location>
        <begin position="190"/>
        <end position="211"/>
    </location>
</feature>
<evidence type="ECO:0000259" key="14">
    <source>
        <dbReference type="PROSITE" id="PS50262"/>
    </source>
</evidence>
<feature type="transmembrane region" description="Helical" evidence="13">
    <location>
        <begin position="232"/>
        <end position="253"/>
    </location>
</feature>
<dbReference type="PANTHER" id="PTHR24234">
    <property type="entry name" value="LYSOPHOSPHATIDIC ACID RECEPTOR 5/SPHINGOSYLPHOSPHORYLCHOLINE RECEPTOR"/>
    <property type="match status" value="1"/>
</dbReference>
<feature type="transmembrane region" description="Helical" evidence="13">
    <location>
        <begin position="63"/>
        <end position="85"/>
    </location>
</feature>
<dbReference type="AlphaFoldDB" id="A0AB13A956"/>
<dbReference type="InterPro" id="IPR000276">
    <property type="entry name" value="GPCR_Rhodpsn"/>
</dbReference>
<dbReference type="ZFIN" id="ZDB-GENE-120709-81">
    <property type="gene designation" value="gpr65"/>
</dbReference>
<feature type="transmembrane region" description="Helical" evidence="13">
    <location>
        <begin position="143"/>
        <end position="161"/>
    </location>
</feature>
<accession>A0AB13A956</accession>
<feature type="domain" description="G-protein coupled receptors family 1 profile" evidence="14">
    <location>
        <begin position="45"/>
        <end position="288"/>
    </location>
</feature>
<evidence type="ECO:0000256" key="9">
    <source>
        <dbReference type="ARBA" id="ARBA00023180"/>
    </source>
</evidence>
<keyword evidence="7" id="KW-1015">Disulfide bond</keyword>
<evidence type="ECO:0000256" key="2">
    <source>
        <dbReference type="ARBA" id="ARBA00022475"/>
    </source>
</evidence>
<feature type="transmembrane region" description="Helical" evidence="13">
    <location>
        <begin position="30"/>
        <end position="51"/>
    </location>
</feature>
<dbReference type="Pfam" id="PF00001">
    <property type="entry name" value="7tm_1"/>
    <property type="match status" value="1"/>
</dbReference>